<evidence type="ECO:0000256" key="2">
    <source>
        <dbReference type="ARBA" id="ARBA00022475"/>
    </source>
</evidence>
<evidence type="ECO:0000256" key="3">
    <source>
        <dbReference type="ARBA" id="ARBA00022679"/>
    </source>
</evidence>
<keyword evidence="5" id="KW-0732">Signal</keyword>
<evidence type="ECO:0000256" key="7">
    <source>
        <dbReference type="ARBA" id="ARBA00023136"/>
    </source>
</evidence>
<dbReference type="InterPro" id="IPR044021">
    <property type="entry name" value="CrtO"/>
</dbReference>
<reference evidence="14" key="1">
    <citation type="submission" date="2016-01" db="EMBL/GenBank/DDBJ databases">
        <title>Whole genome sequencing of Bhargavaea cecembensis T14.</title>
        <authorList>
            <person name="Hong K.W."/>
        </authorList>
    </citation>
    <scope>NUCLEOTIDE SEQUENCE [LARGE SCALE GENOMIC DNA]</scope>
    <source>
        <strain evidence="14">M19</strain>
    </source>
</reference>
<evidence type="ECO:0000256" key="6">
    <source>
        <dbReference type="ARBA" id="ARBA00022989"/>
    </source>
</evidence>
<comment type="similarity">
    <text evidence="10">Belongs to the acyltransferase CrtO family.</text>
</comment>
<keyword evidence="8" id="KW-0012">Acyltransferase</keyword>
<evidence type="ECO:0000256" key="5">
    <source>
        <dbReference type="ARBA" id="ARBA00022729"/>
    </source>
</evidence>
<comment type="caution">
    <text evidence="13">The sequence shown here is derived from an EMBL/GenBank/DDBJ whole genome shotgun (WGS) entry which is preliminary data.</text>
</comment>
<keyword evidence="7" id="KW-0472">Membrane</keyword>
<dbReference type="GO" id="GO:0005886">
    <property type="term" value="C:plasma membrane"/>
    <property type="evidence" value="ECO:0007669"/>
    <property type="project" value="UniProtKB-SubCell"/>
</dbReference>
<keyword evidence="4" id="KW-0812">Transmembrane</keyword>
<evidence type="ECO:0000256" key="4">
    <source>
        <dbReference type="ARBA" id="ARBA00022692"/>
    </source>
</evidence>
<dbReference type="RefSeq" id="WP_053072381.1">
    <property type="nucleotide sequence ID" value="NZ_JBNKIM010000001.1"/>
</dbReference>
<organism evidence="13 14">
    <name type="scientific">Rossellomorea marisflavi</name>
    <dbReference type="NCBI Taxonomy" id="189381"/>
    <lineage>
        <taxon>Bacteria</taxon>
        <taxon>Bacillati</taxon>
        <taxon>Bacillota</taxon>
        <taxon>Bacilli</taxon>
        <taxon>Bacillales</taxon>
        <taxon>Bacillaceae</taxon>
        <taxon>Rossellomorea</taxon>
    </lineage>
</organism>
<comment type="pathway">
    <text evidence="9">Carotenoid biosynthesis; staphyloxanthin biosynthesis; staphyloxanthin from farnesyl diphosphate: step 5/5.</text>
</comment>
<evidence type="ECO:0000313" key="14">
    <source>
        <dbReference type="Proteomes" id="UP000076510"/>
    </source>
</evidence>
<accession>A0A163JNJ5</accession>
<keyword evidence="3" id="KW-0808">Transferase</keyword>
<evidence type="ECO:0000256" key="11">
    <source>
        <dbReference type="ARBA" id="ARBA00023667"/>
    </source>
</evidence>
<comment type="subcellular location">
    <subcellularLocation>
        <location evidence="1">Cell membrane</location>
        <topology evidence="1">Single-pass membrane protein</topology>
    </subcellularLocation>
</comment>
<protein>
    <recommendedName>
        <fullName evidence="11">Glycosyl-4,4'-diaponeurosporenoate acyltransferase</fullName>
    </recommendedName>
</protein>
<dbReference type="AlphaFoldDB" id="A0A163JNJ5"/>
<dbReference type="Pfam" id="PF18927">
    <property type="entry name" value="CrtO"/>
    <property type="match status" value="1"/>
</dbReference>
<dbReference type="GO" id="GO:0016746">
    <property type="term" value="F:acyltransferase activity"/>
    <property type="evidence" value="ECO:0007669"/>
    <property type="project" value="UniProtKB-KW"/>
</dbReference>
<dbReference type="EMBL" id="LQQY01000034">
    <property type="protein sequence ID" value="KZE45406.1"/>
    <property type="molecule type" value="Genomic_DNA"/>
</dbReference>
<dbReference type="UniPathway" id="UPA00029">
    <property type="reaction ID" value="UER00560"/>
</dbReference>
<dbReference type="Proteomes" id="UP000076510">
    <property type="component" value="Unassembled WGS sequence"/>
</dbReference>
<keyword evidence="6" id="KW-1133">Transmembrane helix</keyword>
<sequence length="171" mass="19580">MIILFNILAWLSIHLLTAYGCSLLKEGTLLRLTSVFKPRGFEGDGWFRIMVVRKWKSVFPDAGAWFRNGISKKDIGLKRTSGRRRFLAELNRAELCHWLQLIPSPFFILFGGGTIGWWMGAYGIAFNLPLILIQRYNRMRLLGIMRSDEPVMHSSLGVVHLKHKDRGSPPP</sequence>
<evidence type="ECO:0000256" key="1">
    <source>
        <dbReference type="ARBA" id="ARBA00004162"/>
    </source>
</evidence>
<evidence type="ECO:0000256" key="12">
    <source>
        <dbReference type="ARBA" id="ARBA00025324"/>
    </source>
</evidence>
<comment type="function">
    <text evidence="12">Catalyzes the acylation of glycosyl-4,4'-diaponeurosporenoate, i.e. the esterification of glucose at the C6'' position with the carboxyl group of the C(15) fatty acid 12-methyltetradecanoic acid, to yield staphyloxanthin. This is the last step in the biosynthesis of this orange pigment, present in most staphylococci strains.</text>
</comment>
<name>A0A163JNJ5_9BACI</name>
<evidence type="ECO:0000256" key="8">
    <source>
        <dbReference type="ARBA" id="ARBA00023315"/>
    </source>
</evidence>
<evidence type="ECO:0000313" key="13">
    <source>
        <dbReference type="EMBL" id="KZE45406.1"/>
    </source>
</evidence>
<evidence type="ECO:0000256" key="10">
    <source>
        <dbReference type="ARBA" id="ARBA00023603"/>
    </source>
</evidence>
<proteinExistence type="inferred from homology"/>
<keyword evidence="2" id="KW-1003">Cell membrane</keyword>
<evidence type="ECO:0000256" key="9">
    <source>
        <dbReference type="ARBA" id="ARBA00023588"/>
    </source>
</evidence>
<gene>
    <name evidence="13" type="ORF">AV649_04220</name>
</gene>